<evidence type="ECO:0000313" key="1">
    <source>
        <dbReference type="EMBL" id="CAB4037641.1"/>
    </source>
</evidence>
<protein>
    <submittedName>
        <fullName evidence="1">Uncharacterized protein</fullName>
    </submittedName>
</protein>
<keyword evidence="2" id="KW-1185">Reference proteome</keyword>
<evidence type="ECO:0000313" key="2">
    <source>
        <dbReference type="Proteomes" id="UP001152795"/>
    </source>
</evidence>
<dbReference type="Proteomes" id="UP001152795">
    <property type="component" value="Unassembled WGS sequence"/>
</dbReference>
<sequence>MTDFTRQTSTTAVRKTVPAEERNLFQDFLTDRSTILEDIREFLSVVLMYCLNMEDELDCPRDVIATKNVSSLIESLCLIHGLYGYPAKSNSSENTGVNKRAVRDILSEIEEKNKENVTRKF</sequence>
<gene>
    <name evidence="1" type="ORF">PACLA_8A023444</name>
</gene>
<dbReference type="AlphaFoldDB" id="A0A6S7K2M1"/>
<proteinExistence type="predicted"/>
<reference evidence="1" key="1">
    <citation type="submission" date="2020-04" db="EMBL/GenBank/DDBJ databases">
        <authorList>
            <person name="Alioto T."/>
            <person name="Alioto T."/>
            <person name="Gomez Garrido J."/>
        </authorList>
    </citation>
    <scope>NUCLEOTIDE SEQUENCE</scope>
    <source>
        <strain evidence="1">A484AB</strain>
    </source>
</reference>
<feature type="non-terminal residue" evidence="1">
    <location>
        <position position="1"/>
    </location>
</feature>
<dbReference type="OrthoDB" id="10647537at2759"/>
<dbReference type="EMBL" id="CACRXK020023310">
    <property type="protein sequence ID" value="CAB4037641.1"/>
    <property type="molecule type" value="Genomic_DNA"/>
</dbReference>
<organism evidence="1 2">
    <name type="scientific">Paramuricea clavata</name>
    <name type="common">Red gorgonian</name>
    <name type="synonym">Violescent sea-whip</name>
    <dbReference type="NCBI Taxonomy" id="317549"/>
    <lineage>
        <taxon>Eukaryota</taxon>
        <taxon>Metazoa</taxon>
        <taxon>Cnidaria</taxon>
        <taxon>Anthozoa</taxon>
        <taxon>Octocorallia</taxon>
        <taxon>Malacalcyonacea</taxon>
        <taxon>Plexauridae</taxon>
        <taxon>Paramuricea</taxon>
    </lineage>
</organism>
<name>A0A6S7K2M1_PARCT</name>
<accession>A0A6S7K2M1</accession>
<comment type="caution">
    <text evidence="1">The sequence shown here is derived from an EMBL/GenBank/DDBJ whole genome shotgun (WGS) entry which is preliminary data.</text>
</comment>